<dbReference type="Gene3D" id="3.10.20.90">
    <property type="entry name" value="Phosphatidylinositol 3-kinase Catalytic Subunit, Chain A, domain 1"/>
    <property type="match status" value="1"/>
</dbReference>
<dbReference type="SMART" id="SM00166">
    <property type="entry name" value="UBX"/>
    <property type="match status" value="1"/>
</dbReference>
<dbReference type="InterPro" id="IPR041923">
    <property type="entry name" value="UBA_UBXN1"/>
</dbReference>
<protein>
    <submittedName>
        <fullName evidence="7">UBX domain-containing protein 1</fullName>
    </submittedName>
</protein>
<dbReference type="GO" id="GO:0005634">
    <property type="term" value="C:nucleus"/>
    <property type="evidence" value="ECO:0007669"/>
    <property type="project" value="TreeGrafter"/>
</dbReference>
<evidence type="ECO:0000256" key="1">
    <source>
        <dbReference type="ARBA" id="ARBA00004496"/>
    </source>
</evidence>
<evidence type="ECO:0000259" key="5">
    <source>
        <dbReference type="PROSITE" id="PS50030"/>
    </source>
</evidence>
<dbReference type="InterPro" id="IPR057766">
    <property type="entry name" value="Znf-C2H2_OTU1-like_C"/>
</dbReference>
<dbReference type="Pfam" id="PF22562">
    <property type="entry name" value="UBA_7"/>
    <property type="match status" value="1"/>
</dbReference>
<dbReference type="GO" id="GO:1903094">
    <property type="term" value="P:negative regulation of protein K48-linked deubiquitination"/>
    <property type="evidence" value="ECO:0007669"/>
    <property type="project" value="TreeGrafter"/>
</dbReference>
<keyword evidence="8" id="KW-1185">Reference proteome</keyword>
<dbReference type="EMBL" id="JAIZAY010000003">
    <property type="protein sequence ID" value="KAJ8044865.1"/>
    <property type="molecule type" value="Genomic_DNA"/>
</dbReference>
<dbReference type="PROSITE" id="PS50033">
    <property type="entry name" value="UBX"/>
    <property type="match status" value="1"/>
</dbReference>
<dbReference type="GO" id="GO:0031397">
    <property type="term" value="P:negative regulation of protein ubiquitination"/>
    <property type="evidence" value="ECO:0007669"/>
    <property type="project" value="TreeGrafter"/>
</dbReference>
<evidence type="ECO:0000256" key="3">
    <source>
        <dbReference type="ARBA" id="ARBA00023054"/>
    </source>
</evidence>
<feature type="compositionally biased region" description="Low complexity" evidence="4">
    <location>
        <begin position="61"/>
        <end position="72"/>
    </location>
</feature>
<dbReference type="Pfam" id="PF24560">
    <property type="entry name" value="zf-C2H2_OTU1_C"/>
    <property type="match status" value="1"/>
</dbReference>
<feature type="region of interest" description="Disordered" evidence="4">
    <location>
        <begin position="43"/>
        <end position="93"/>
    </location>
</feature>
<proteinExistence type="predicted"/>
<comment type="caution">
    <text evidence="7">The sequence shown here is derived from an EMBL/GenBank/DDBJ whole genome shotgun (WGS) entry which is preliminary data.</text>
</comment>
<dbReference type="CDD" id="cd14302">
    <property type="entry name" value="UBA_UBXN1"/>
    <property type="match status" value="1"/>
</dbReference>
<dbReference type="CDD" id="cd01772">
    <property type="entry name" value="UBX_UBXN1"/>
    <property type="match status" value="1"/>
</dbReference>
<keyword evidence="2" id="KW-0963">Cytoplasm</keyword>
<dbReference type="Proteomes" id="UP001152320">
    <property type="component" value="Chromosome 3"/>
</dbReference>
<comment type="subcellular location">
    <subcellularLocation>
        <location evidence="1">Cytoplasm</location>
    </subcellularLocation>
</comment>
<dbReference type="PANTHER" id="PTHR46340">
    <property type="entry name" value="UBX DOMAIN-CONTAINING PROTEIN 1"/>
    <property type="match status" value="1"/>
</dbReference>
<dbReference type="InterPro" id="IPR015940">
    <property type="entry name" value="UBA"/>
</dbReference>
<evidence type="ECO:0000313" key="7">
    <source>
        <dbReference type="EMBL" id="KAJ8044865.1"/>
    </source>
</evidence>
<dbReference type="InterPro" id="IPR013087">
    <property type="entry name" value="Znf_C2H2_type"/>
</dbReference>
<sequence length="336" mass="37542">MSSDINTLLEMGFSENRAKRALVATHYKGIQDAMEWLIAHSDDPSLDEPFQEPEGHKLGETSSADAGDATATPEEKTTQAEGDKPAVAKSLKCDDCGKLLKTPTDVEAHAARTSHQNFSESEEEIKPLTEEEKKAQLAKLQEKIKQRQAEKEEQEKQEALEKEKLRRKQGKEMTNIKQKMEMDEIKKLAEFKKREKMEDKLARQRVREQIARDKAERAAKFGKMSPSATTPTGGTPSAPSAAPQQEPTTAPAAKKEYDEARIQIRLTDGSTLVQTFKADELLAAVRVYVEMNRKDGTGPFTFMTTFPRKVFSTEDMETPLKHLGLLPSAVLVTKPL</sequence>
<dbReference type="GO" id="GO:0036435">
    <property type="term" value="F:K48-linked polyubiquitin modification-dependent protein binding"/>
    <property type="evidence" value="ECO:0007669"/>
    <property type="project" value="TreeGrafter"/>
</dbReference>
<dbReference type="OrthoDB" id="10254930at2759"/>
<dbReference type="InterPro" id="IPR001012">
    <property type="entry name" value="UBX_dom"/>
</dbReference>
<feature type="compositionally biased region" description="Low complexity" evidence="4">
    <location>
        <begin position="225"/>
        <end position="252"/>
    </location>
</feature>
<organism evidence="7 8">
    <name type="scientific">Holothuria leucospilota</name>
    <name type="common">Black long sea cucumber</name>
    <name type="synonym">Mertensiothuria leucospilota</name>
    <dbReference type="NCBI Taxonomy" id="206669"/>
    <lineage>
        <taxon>Eukaryota</taxon>
        <taxon>Metazoa</taxon>
        <taxon>Echinodermata</taxon>
        <taxon>Eleutherozoa</taxon>
        <taxon>Echinozoa</taxon>
        <taxon>Holothuroidea</taxon>
        <taxon>Aspidochirotacea</taxon>
        <taxon>Aspidochirotida</taxon>
        <taxon>Holothuriidae</taxon>
        <taxon>Holothuria</taxon>
    </lineage>
</organism>
<gene>
    <name evidence="7" type="ORF">HOLleu_07741</name>
</gene>
<dbReference type="SUPFAM" id="SSF54236">
    <property type="entry name" value="Ubiquitin-like"/>
    <property type="match status" value="1"/>
</dbReference>
<feature type="compositionally biased region" description="Basic and acidic residues" evidence="4">
    <location>
        <begin position="124"/>
        <end position="164"/>
    </location>
</feature>
<dbReference type="Pfam" id="PF00789">
    <property type="entry name" value="UBX"/>
    <property type="match status" value="1"/>
</dbReference>
<dbReference type="SMART" id="SM00165">
    <property type="entry name" value="UBA"/>
    <property type="match status" value="1"/>
</dbReference>
<feature type="compositionally biased region" description="Basic and acidic residues" evidence="4">
    <location>
        <begin position="198"/>
        <end position="219"/>
    </location>
</feature>
<dbReference type="AlphaFoldDB" id="A0A9Q1HGC0"/>
<evidence type="ECO:0000313" key="8">
    <source>
        <dbReference type="Proteomes" id="UP001152320"/>
    </source>
</evidence>
<dbReference type="GO" id="GO:0032435">
    <property type="term" value="P:negative regulation of proteasomal ubiquitin-dependent protein catabolic process"/>
    <property type="evidence" value="ECO:0007669"/>
    <property type="project" value="TreeGrafter"/>
</dbReference>
<feature type="compositionally biased region" description="Basic and acidic residues" evidence="4">
    <location>
        <begin position="73"/>
        <end position="93"/>
    </location>
</feature>
<dbReference type="InterPro" id="IPR029071">
    <property type="entry name" value="Ubiquitin-like_domsf"/>
</dbReference>
<dbReference type="InterPro" id="IPR009060">
    <property type="entry name" value="UBA-like_sf"/>
</dbReference>
<reference evidence="7" key="1">
    <citation type="submission" date="2021-10" db="EMBL/GenBank/DDBJ databases">
        <title>Tropical sea cucumber genome reveals ecological adaptation and Cuvierian tubules defense mechanism.</title>
        <authorList>
            <person name="Chen T."/>
        </authorList>
    </citation>
    <scope>NUCLEOTIDE SEQUENCE</scope>
    <source>
        <strain evidence="7">Nanhai2018</strain>
        <tissue evidence="7">Muscle</tissue>
    </source>
</reference>
<dbReference type="PROSITE" id="PS50030">
    <property type="entry name" value="UBA"/>
    <property type="match status" value="1"/>
</dbReference>
<evidence type="ECO:0000256" key="2">
    <source>
        <dbReference type="ARBA" id="ARBA00022490"/>
    </source>
</evidence>
<feature type="domain" description="UBX" evidence="6">
    <location>
        <begin position="255"/>
        <end position="333"/>
    </location>
</feature>
<feature type="region of interest" description="Disordered" evidence="4">
    <location>
        <begin position="108"/>
        <end position="180"/>
    </location>
</feature>
<dbReference type="Gene3D" id="1.10.8.10">
    <property type="entry name" value="DNA helicase RuvA subunit, C-terminal domain"/>
    <property type="match status" value="1"/>
</dbReference>
<evidence type="ECO:0000259" key="6">
    <source>
        <dbReference type="PROSITE" id="PS50033"/>
    </source>
</evidence>
<feature type="domain" description="UBA" evidence="5">
    <location>
        <begin position="1"/>
        <end position="40"/>
    </location>
</feature>
<dbReference type="PROSITE" id="PS00028">
    <property type="entry name" value="ZINC_FINGER_C2H2_1"/>
    <property type="match status" value="1"/>
</dbReference>
<dbReference type="PANTHER" id="PTHR46340:SF1">
    <property type="entry name" value="UBX DOMAIN-CONTAINING PROTEIN 1"/>
    <property type="match status" value="1"/>
</dbReference>
<dbReference type="SUPFAM" id="SSF46934">
    <property type="entry name" value="UBA-like"/>
    <property type="match status" value="1"/>
</dbReference>
<feature type="region of interest" description="Disordered" evidence="4">
    <location>
        <begin position="198"/>
        <end position="255"/>
    </location>
</feature>
<evidence type="ECO:0000256" key="4">
    <source>
        <dbReference type="SAM" id="MobiDB-lite"/>
    </source>
</evidence>
<name>A0A9Q1HGC0_HOLLE</name>
<dbReference type="GO" id="GO:0005737">
    <property type="term" value="C:cytoplasm"/>
    <property type="evidence" value="ECO:0007669"/>
    <property type="project" value="UniProtKB-SubCell"/>
</dbReference>
<accession>A0A9Q1HGC0</accession>
<keyword evidence="3" id="KW-0175">Coiled coil</keyword>